<dbReference type="AlphaFoldDB" id="W9CR63"/>
<protein>
    <recommendedName>
        <fullName evidence="5">NAD(P)-binding protein</fullName>
    </recommendedName>
</protein>
<evidence type="ECO:0000256" key="1">
    <source>
        <dbReference type="ARBA" id="ARBA00006484"/>
    </source>
</evidence>
<dbReference type="STRING" id="1432307.W9CR63"/>
<dbReference type="InterPro" id="IPR002347">
    <property type="entry name" value="SDR_fam"/>
</dbReference>
<dbReference type="EMBL" id="AYSA01000013">
    <property type="protein sequence ID" value="ESZ99287.1"/>
    <property type="molecule type" value="Genomic_DNA"/>
</dbReference>
<dbReference type="InterPro" id="IPR036291">
    <property type="entry name" value="NAD(P)-bd_dom_sf"/>
</dbReference>
<dbReference type="OrthoDB" id="37659at2759"/>
<organism evidence="3 4">
    <name type="scientific">Sclerotinia borealis (strain F-4128)</name>
    <dbReference type="NCBI Taxonomy" id="1432307"/>
    <lineage>
        <taxon>Eukaryota</taxon>
        <taxon>Fungi</taxon>
        <taxon>Dikarya</taxon>
        <taxon>Ascomycota</taxon>
        <taxon>Pezizomycotina</taxon>
        <taxon>Leotiomycetes</taxon>
        <taxon>Helotiales</taxon>
        <taxon>Sclerotiniaceae</taxon>
        <taxon>Sclerotinia</taxon>
    </lineage>
</organism>
<evidence type="ECO:0000313" key="3">
    <source>
        <dbReference type="EMBL" id="ESZ99287.1"/>
    </source>
</evidence>
<proteinExistence type="inferred from homology"/>
<name>W9CR63_SCLBF</name>
<dbReference type="Proteomes" id="UP000019487">
    <property type="component" value="Unassembled WGS sequence"/>
</dbReference>
<evidence type="ECO:0008006" key="5">
    <source>
        <dbReference type="Google" id="ProtNLM"/>
    </source>
</evidence>
<dbReference type="PRINTS" id="PR00081">
    <property type="entry name" value="GDHRDH"/>
</dbReference>
<dbReference type="GO" id="GO:0016491">
    <property type="term" value="F:oxidoreductase activity"/>
    <property type="evidence" value="ECO:0007669"/>
    <property type="project" value="UniProtKB-KW"/>
</dbReference>
<keyword evidence="2" id="KW-0560">Oxidoreductase</keyword>
<evidence type="ECO:0000313" key="4">
    <source>
        <dbReference type="Proteomes" id="UP000019487"/>
    </source>
</evidence>
<comment type="similarity">
    <text evidence="1">Belongs to the short-chain dehydrogenases/reductases (SDR) family.</text>
</comment>
<dbReference type="PANTHER" id="PTHR44196">
    <property type="entry name" value="DEHYDROGENASE/REDUCTASE SDR FAMILY MEMBER 7B"/>
    <property type="match status" value="1"/>
</dbReference>
<dbReference type="HOGENOM" id="CLU_010194_2_6_1"/>
<dbReference type="SUPFAM" id="SSF51735">
    <property type="entry name" value="NAD(P)-binding Rossmann-fold domains"/>
    <property type="match status" value="1"/>
</dbReference>
<dbReference type="Pfam" id="PF00106">
    <property type="entry name" value="adh_short"/>
    <property type="match status" value="1"/>
</dbReference>
<gene>
    <name evidence="3" type="ORF">SBOR_0328</name>
</gene>
<evidence type="ECO:0000256" key="2">
    <source>
        <dbReference type="ARBA" id="ARBA00023002"/>
    </source>
</evidence>
<reference evidence="3 4" key="1">
    <citation type="journal article" date="2014" name="Genome Announc.">
        <title>Draft genome sequence of Sclerotinia borealis, a psychrophilic plant pathogenic fungus.</title>
        <authorList>
            <person name="Mardanov A.V."/>
            <person name="Beletsky A.V."/>
            <person name="Kadnikov V.V."/>
            <person name="Ignatov A.N."/>
            <person name="Ravin N.V."/>
        </authorList>
    </citation>
    <scope>NUCLEOTIDE SEQUENCE [LARGE SCALE GENOMIC DNA]</scope>
    <source>
        <strain evidence="4">F-4157</strain>
    </source>
</reference>
<dbReference type="GO" id="GO:0016020">
    <property type="term" value="C:membrane"/>
    <property type="evidence" value="ECO:0007669"/>
    <property type="project" value="TreeGrafter"/>
</dbReference>
<accession>W9CR63</accession>
<sequence>MASNMNTILIIGATAGIGEQFARRFHGLGKKVIITGRRADKLSALEQELSGIETIQWDITNFGEMQHQVTDILKLHPTLDTVFINAGIQKSFSLLDPSTSTPGDVVSEINSNLTAPVLLTQLFVPHLFSLASAGKHANLLLTSSSLAFFPMAFYPVYCPTKAAIHSFLVILRQQLSFASEAAQKHFSVVEIVPPYTDTGLDSEHRELVDQMQGGSAKAFKPMPLGEYMEKVFESLNEVDAEGKLKKEVGVGFGQMGVDTWRGSFGQALEGMGLKC</sequence>
<keyword evidence="4" id="KW-1185">Reference proteome</keyword>
<dbReference type="Gene3D" id="3.40.50.720">
    <property type="entry name" value="NAD(P)-binding Rossmann-like Domain"/>
    <property type="match status" value="1"/>
</dbReference>
<comment type="caution">
    <text evidence="3">The sequence shown here is derived from an EMBL/GenBank/DDBJ whole genome shotgun (WGS) entry which is preliminary data.</text>
</comment>
<dbReference type="PANTHER" id="PTHR44196:SF1">
    <property type="entry name" value="DEHYDROGENASE_REDUCTASE SDR FAMILY MEMBER 7B"/>
    <property type="match status" value="1"/>
</dbReference>